<reference evidence="3 4" key="1">
    <citation type="journal article" date="2022" name="Res Sq">
        <title>Evolution of multicellular longitudinally dividing oral cavity symbionts (Neisseriaceae).</title>
        <authorList>
            <person name="Nyongesa S."/>
            <person name="Weber P."/>
            <person name="Bernet E."/>
            <person name="Pullido F."/>
            <person name="Nieckarz M."/>
            <person name="Delaby M."/>
            <person name="Nieves C."/>
            <person name="Viehboeck T."/>
            <person name="Krause N."/>
            <person name="Rivera-Millot A."/>
            <person name="Nakamura A."/>
            <person name="Vischer N."/>
            <person name="VanNieuwenhze M."/>
            <person name="Brun Y."/>
            <person name="Cava F."/>
            <person name="Bulgheresi S."/>
            <person name="Veyrier F."/>
        </authorList>
    </citation>
    <scope>NUCLEOTIDE SEQUENCE [LARGE SCALE GENOMIC DNA]</scope>
    <source>
        <strain evidence="3 4">CCUG 63373m</strain>
    </source>
</reference>
<dbReference type="PANTHER" id="PTHR40278:SF2">
    <property type="entry name" value="TYPE IV PILUS INNER MEMBRANE COMPONENT PILN"/>
    <property type="match status" value="1"/>
</dbReference>
<feature type="transmembrane region" description="Helical" evidence="2">
    <location>
        <begin position="26"/>
        <end position="46"/>
    </location>
</feature>
<proteinExistence type="predicted"/>
<sequence>MIELTKINLLPYREEIRQKKKQKFKLLMLMALIAGLGLVVLTYLSINSAIRNQQARNGLLTAEIANLDKNLLEIKKLQEEKEDFLARKQKVEELQQKRFQAASILDTLNVLMPEGAYLTAVHVESPDTYTISGKAVSDNKIAMFMRSIPSTGLFMQPELLSIKKVDNAQEFTLKVLLNDNRPLPAANNDTQEN</sequence>
<evidence type="ECO:0000313" key="3">
    <source>
        <dbReference type="EMBL" id="UOO82699.1"/>
    </source>
</evidence>
<dbReference type="Proteomes" id="UP000829817">
    <property type="component" value="Chromosome"/>
</dbReference>
<feature type="coiled-coil region" evidence="1">
    <location>
        <begin position="50"/>
        <end position="97"/>
    </location>
</feature>
<keyword evidence="1" id="KW-0175">Coiled coil</keyword>
<dbReference type="PANTHER" id="PTHR40278">
    <property type="entry name" value="DNA UTILIZATION PROTEIN HOFN"/>
    <property type="match status" value="1"/>
</dbReference>
<keyword evidence="2" id="KW-0472">Membrane</keyword>
<dbReference type="InterPro" id="IPR052534">
    <property type="entry name" value="Extracell_DNA_Util/SecSys_Comp"/>
</dbReference>
<keyword evidence="4" id="KW-1185">Reference proteome</keyword>
<dbReference type="Pfam" id="PF05137">
    <property type="entry name" value="PilN"/>
    <property type="match status" value="1"/>
</dbReference>
<gene>
    <name evidence="3" type="ORF">LVJ83_04340</name>
</gene>
<keyword evidence="2" id="KW-1133">Transmembrane helix</keyword>
<dbReference type="RefSeq" id="WP_244786669.1">
    <property type="nucleotide sequence ID" value="NZ_CP091508.1"/>
</dbReference>
<evidence type="ECO:0000256" key="1">
    <source>
        <dbReference type="SAM" id="Coils"/>
    </source>
</evidence>
<name>A0ABY4DUI1_9NEIS</name>
<evidence type="ECO:0000313" key="4">
    <source>
        <dbReference type="Proteomes" id="UP000829817"/>
    </source>
</evidence>
<evidence type="ECO:0000256" key="2">
    <source>
        <dbReference type="SAM" id="Phobius"/>
    </source>
</evidence>
<dbReference type="InterPro" id="IPR007813">
    <property type="entry name" value="PilN"/>
</dbReference>
<organism evidence="3 4">
    <name type="scientific">Uruburuella testudinis</name>
    <dbReference type="NCBI Taxonomy" id="1282863"/>
    <lineage>
        <taxon>Bacteria</taxon>
        <taxon>Pseudomonadati</taxon>
        <taxon>Pseudomonadota</taxon>
        <taxon>Betaproteobacteria</taxon>
        <taxon>Neisseriales</taxon>
        <taxon>Neisseriaceae</taxon>
        <taxon>Uruburuella</taxon>
    </lineage>
</organism>
<accession>A0ABY4DUI1</accession>
<keyword evidence="2" id="KW-0812">Transmembrane</keyword>
<protein>
    <submittedName>
        <fullName evidence="3">PilN domain-containing protein</fullName>
    </submittedName>
</protein>
<dbReference type="EMBL" id="CP091508">
    <property type="protein sequence ID" value="UOO82699.1"/>
    <property type="molecule type" value="Genomic_DNA"/>
</dbReference>